<sequence>MDRWLRDYNGGYPLPLPARIDPGAEEVDVYEDLDSIEPLENGFEAWPQSDPDDIEEDSSEGLTPTEYSDADIWEYDPKKVPAAASSDEEQ</sequence>
<feature type="compositionally biased region" description="Acidic residues" evidence="1">
    <location>
        <begin position="50"/>
        <end position="59"/>
    </location>
</feature>
<organism evidence="2 3">
    <name type="scientific">Crotalaria pallida</name>
    <name type="common">Smooth rattlebox</name>
    <name type="synonym">Crotalaria striata</name>
    <dbReference type="NCBI Taxonomy" id="3830"/>
    <lineage>
        <taxon>Eukaryota</taxon>
        <taxon>Viridiplantae</taxon>
        <taxon>Streptophyta</taxon>
        <taxon>Embryophyta</taxon>
        <taxon>Tracheophyta</taxon>
        <taxon>Spermatophyta</taxon>
        <taxon>Magnoliopsida</taxon>
        <taxon>eudicotyledons</taxon>
        <taxon>Gunneridae</taxon>
        <taxon>Pentapetalae</taxon>
        <taxon>rosids</taxon>
        <taxon>fabids</taxon>
        <taxon>Fabales</taxon>
        <taxon>Fabaceae</taxon>
        <taxon>Papilionoideae</taxon>
        <taxon>50 kb inversion clade</taxon>
        <taxon>genistoids sensu lato</taxon>
        <taxon>core genistoids</taxon>
        <taxon>Crotalarieae</taxon>
        <taxon>Crotalaria</taxon>
    </lineage>
</organism>
<keyword evidence="3" id="KW-1185">Reference proteome</keyword>
<evidence type="ECO:0000313" key="3">
    <source>
        <dbReference type="Proteomes" id="UP001372338"/>
    </source>
</evidence>
<gene>
    <name evidence="2" type="ORF">RIF29_29130</name>
</gene>
<dbReference type="EMBL" id="JAYWIO010000006">
    <property type="protein sequence ID" value="KAK7255711.1"/>
    <property type="molecule type" value="Genomic_DNA"/>
</dbReference>
<reference evidence="2 3" key="1">
    <citation type="submission" date="2024-01" db="EMBL/GenBank/DDBJ databases">
        <title>The genomes of 5 underutilized Papilionoideae crops provide insights into root nodulation and disease resistanc.</title>
        <authorList>
            <person name="Yuan L."/>
        </authorList>
    </citation>
    <scope>NUCLEOTIDE SEQUENCE [LARGE SCALE GENOMIC DNA]</scope>
    <source>
        <strain evidence="2">ZHUSHIDOU_FW_LH</strain>
        <tissue evidence="2">Leaf</tissue>
    </source>
</reference>
<name>A0AAN9EE87_CROPI</name>
<dbReference type="AlphaFoldDB" id="A0AAN9EE87"/>
<accession>A0AAN9EE87</accession>
<evidence type="ECO:0000256" key="1">
    <source>
        <dbReference type="SAM" id="MobiDB-lite"/>
    </source>
</evidence>
<comment type="caution">
    <text evidence="2">The sequence shown here is derived from an EMBL/GenBank/DDBJ whole genome shotgun (WGS) entry which is preliminary data.</text>
</comment>
<feature type="region of interest" description="Disordered" evidence="1">
    <location>
        <begin position="42"/>
        <end position="90"/>
    </location>
</feature>
<evidence type="ECO:0000313" key="2">
    <source>
        <dbReference type="EMBL" id="KAK7255711.1"/>
    </source>
</evidence>
<protein>
    <submittedName>
        <fullName evidence="2">Uncharacterized protein</fullName>
    </submittedName>
</protein>
<dbReference type="Proteomes" id="UP001372338">
    <property type="component" value="Unassembled WGS sequence"/>
</dbReference>
<proteinExistence type="predicted"/>